<sequence length="593" mass="68479">TLGPEAYAMTWEVLKKKMTDKYCPQGELKKLEIELWNLKVKGNDVPTYTNRFQELTLICTKFVANESEKIDKYISGLLYSIYGNVKSSKPRTLDKTIELTNDLIDQKLRTYVERADNKRKTDDTSRNNHGHQQQLFKKQNVAKVYNMGTGERKPYERSLPKCTKCQRHHNGLCTQKCHKCNKVGHFARDCRSSGNANVANVQRDGKETPKGNGCFKCGASGHFKRDCPKLKNKNGCMRLGMRKRIEMHQRESRLTVISCSKVQKYMAKGCQTFMAQISAKKEEDKLKGKQLKDVPIVRDFPEVFPEDLPGLPPARPVEFHIDLIPGAAPVARAPYQLAPSEMKELLEQLQELSDKGFIRPSSSPWGAPILFVKKKDGSFRMCIDYRELNKLTKKNCYLLPRIDDLFDQLQGSSIYSKIDLRSGYHQLRVREQDIPKTAFRTRKSMMKLTQKGIKFDWGKKEENAFQLIKQKFCSAPILALPEGSKDFVVYYDASHKGLGALLMQREKVITYASRRLKIHETNYTTHDLELGSVVFALKIWRHYLYGTKCTVFTDHKRLQHILDQKELNMRQRRWLELLSIMTATSVTTQERQT</sequence>
<dbReference type="GO" id="GO:0003676">
    <property type="term" value="F:nucleic acid binding"/>
    <property type="evidence" value="ECO:0007669"/>
    <property type="project" value="InterPro"/>
</dbReference>
<dbReference type="Pfam" id="PF00078">
    <property type="entry name" value="RVT_1"/>
    <property type="match status" value="1"/>
</dbReference>
<dbReference type="FunFam" id="3.10.20.370:FF:000001">
    <property type="entry name" value="Retrovirus-related Pol polyprotein from transposon 17.6-like protein"/>
    <property type="match status" value="1"/>
</dbReference>
<dbReference type="GO" id="GO:0016787">
    <property type="term" value="F:hydrolase activity"/>
    <property type="evidence" value="ECO:0007669"/>
    <property type="project" value="UniProtKB-KW"/>
</dbReference>
<feature type="non-terminal residue" evidence="10">
    <location>
        <position position="1"/>
    </location>
</feature>
<evidence type="ECO:0000256" key="2">
    <source>
        <dbReference type="ARBA" id="ARBA00022695"/>
    </source>
</evidence>
<keyword evidence="7" id="KW-0479">Metal-binding</keyword>
<dbReference type="GO" id="GO:0008270">
    <property type="term" value="F:zinc ion binding"/>
    <property type="evidence" value="ECO:0007669"/>
    <property type="project" value="UniProtKB-KW"/>
</dbReference>
<dbReference type="SUPFAM" id="SSF57756">
    <property type="entry name" value="Retrovirus zinc finger-like domains"/>
    <property type="match status" value="1"/>
</dbReference>
<evidence type="ECO:0000256" key="8">
    <source>
        <dbReference type="SAM" id="MobiDB-lite"/>
    </source>
</evidence>
<evidence type="ECO:0000256" key="7">
    <source>
        <dbReference type="PROSITE-ProRule" id="PRU00047"/>
    </source>
</evidence>
<evidence type="ECO:0000256" key="4">
    <source>
        <dbReference type="ARBA" id="ARBA00022759"/>
    </source>
</evidence>
<dbReference type="PROSITE" id="PS50158">
    <property type="entry name" value="ZF_CCHC"/>
    <property type="match status" value="2"/>
</dbReference>
<protein>
    <submittedName>
        <fullName evidence="10">Retrovirus-related Pol polyprotein from transposon 17.6</fullName>
    </submittedName>
</protein>
<accession>A0A699IBU8</accession>
<comment type="caution">
    <text evidence="10">The sequence shown here is derived from an EMBL/GenBank/DDBJ whole genome shotgun (WGS) entry which is preliminary data.</text>
</comment>
<keyword evidence="7" id="KW-0863">Zinc-finger</keyword>
<dbReference type="Gene3D" id="4.10.60.10">
    <property type="entry name" value="Zinc finger, CCHC-type"/>
    <property type="match status" value="2"/>
</dbReference>
<evidence type="ECO:0000256" key="1">
    <source>
        <dbReference type="ARBA" id="ARBA00022679"/>
    </source>
</evidence>
<dbReference type="InterPro" id="IPR043502">
    <property type="entry name" value="DNA/RNA_pol_sf"/>
</dbReference>
<evidence type="ECO:0000259" key="9">
    <source>
        <dbReference type="PROSITE" id="PS50158"/>
    </source>
</evidence>
<reference evidence="10" key="1">
    <citation type="journal article" date="2019" name="Sci. Rep.">
        <title>Draft genome of Tanacetum cinerariifolium, the natural source of mosquito coil.</title>
        <authorList>
            <person name="Yamashiro T."/>
            <person name="Shiraishi A."/>
            <person name="Satake H."/>
            <person name="Nakayama K."/>
        </authorList>
    </citation>
    <scope>NUCLEOTIDE SEQUENCE</scope>
</reference>
<dbReference type="CDD" id="cd09274">
    <property type="entry name" value="RNase_HI_RT_Ty3"/>
    <property type="match status" value="1"/>
</dbReference>
<dbReference type="InterPro" id="IPR001878">
    <property type="entry name" value="Znf_CCHC"/>
</dbReference>
<dbReference type="Gene3D" id="3.30.70.270">
    <property type="match status" value="1"/>
</dbReference>
<keyword evidence="6" id="KW-0695">RNA-directed DNA polymerase</keyword>
<dbReference type="GO" id="GO:0004519">
    <property type="term" value="F:endonuclease activity"/>
    <property type="evidence" value="ECO:0007669"/>
    <property type="project" value="UniProtKB-KW"/>
</dbReference>
<dbReference type="EMBL" id="BKCJ010265194">
    <property type="protein sequence ID" value="GEZ32188.1"/>
    <property type="molecule type" value="Genomic_DNA"/>
</dbReference>
<dbReference type="Pfam" id="PF17917">
    <property type="entry name" value="RT_RNaseH"/>
    <property type="match status" value="1"/>
</dbReference>
<feature type="region of interest" description="Disordered" evidence="8">
    <location>
        <begin position="115"/>
        <end position="135"/>
    </location>
</feature>
<dbReference type="InterPro" id="IPR050951">
    <property type="entry name" value="Retrovirus_Pol_polyprotein"/>
</dbReference>
<dbReference type="InterPro" id="IPR005162">
    <property type="entry name" value="Retrotrans_gag_dom"/>
</dbReference>
<keyword evidence="1" id="KW-0808">Transferase</keyword>
<dbReference type="Gene3D" id="3.10.10.10">
    <property type="entry name" value="HIV Type 1 Reverse Transcriptase, subunit A, domain 1"/>
    <property type="match status" value="1"/>
</dbReference>
<dbReference type="InterPro" id="IPR043128">
    <property type="entry name" value="Rev_trsase/Diguanyl_cyclase"/>
</dbReference>
<feature type="domain" description="CCHC-type" evidence="9">
    <location>
        <begin position="176"/>
        <end position="192"/>
    </location>
</feature>
<dbReference type="SUPFAM" id="SSF56672">
    <property type="entry name" value="DNA/RNA polymerases"/>
    <property type="match status" value="1"/>
</dbReference>
<dbReference type="InterPro" id="IPR036875">
    <property type="entry name" value="Znf_CCHC_sf"/>
</dbReference>
<dbReference type="CDD" id="cd01647">
    <property type="entry name" value="RT_LTR"/>
    <property type="match status" value="1"/>
</dbReference>
<evidence type="ECO:0000256" key="5">
    <source>
        <dbReference type="ARBA" id="ARBA00022801"/>
    </source>
</evidence>
<dbReference type="PANTHER" id="PTHR37984:SF5">
    <property type="entry name" value="PROTEIN NYNRIN-LIKE"/>
    <property type="match status" value="1"/>
</dbReference>
<keyword evidence="3" id="KW-0540">Nuclease</keyword>
<dbReference type="Pfam" id="PF03732">
    <property type="entry name" value="Retrotrans_gag"/>
    <property type="match status" value="1"/>
</dbReference>
<dbReference type="Pfam" id="PF00098">
    <property type="entry name" value="zf-CCHC"/>
    <property type="match status" value="2"/>
</dbReference>
<keyword evidence="4" id="KW-0255">Endonuclease</keyword>
<feature type="domain" description="CCHC-type" evidence="9">
    <location>
        <begin position="214"/>
        <end position="229"/>
    </location>
</feature>
<proteinExistence type="predicted"/>
<dbReference type="PANTHER" id="PTHR37984">
    <property type="entry name" value="PROTEIN CBG26694"/>
    <property type="match status" value="1"/>
</dbReference>
<keyword evidence="7" id="KW-0862">Zinc</keyword>
<dbReference type="GO" id="GO:0003964">
    <property type="term" value="F:RNA-directed DNA polymerase activity"/>
    <property type="evidence" value="ECO:0007669"/>
    <property type="project" value="UniProtKB-KW"/>
</dbReference>
<evidence type="ECO:0000256" key="6">
    <source>
        <dbReference type="ARBA" id="ARBA00022918"/>
    </source>
</evidence>
<evidence type="ECO:0000313" key="10">
    <source>
        <dbReference type="EMBL" id="GEZ32188.1"/>
    </source>
</evidence>
<evidence type="ECO:0000256" key="3">
    <source>
        <dbReference type="ARBA" id="ARBA00022722"/>
    </source>
</evidence>
<keyword evidence="2" id="KW-0548">Nucleotidyltransferase</keyword>
<organism evidence="10">
    <name type="scientific">Tanacetum cinerariifolium</name>
    <name type="common">Dalmatian daisy</name>
    <name type="synonym">Chrysanthemum cinerariifolium</name>
    <dbReference type="NCBI Taxonomy" id="118510"/>
    <lineage>
        <taxon>Eukaryota</taxon>
        <taxon>Viridiplantae</taxon>
        <taxon>Streptophyta</taxon>
        <taxon>Embryophyta</taxon>
        <taxon>Tracheophyta</taxon>
        <taxon>Spermatophyta</taxon>
        <taxon>Magnoliopsida</taxon>
        <taxon>eudicotyledons</taxon>
        <taxon>Gunneridae</taxon>
        <taxon>Pentapetalae</taxon>
        <taxon>asterids</taxon>
        <taxon>campanulids</taxon>
        <taxon>Asterales</taxon>
        <taxon>Asteraceae</taxon>
        <taxon>Asteroideae</taxon>
        <taxon>Anthemideae</taxon>
        <taxon>Anthemidinae</taxon>
        <taxon>Tanacetum</taxon>
    </lineage>
</organism>
<keyword evidence="5" id="KW-0378">Hydrolase</keyword>
<feature type="compositionally biased region" description="Basic and acidic residues" evidence="8">
    <location>
        <begin position="115"/>
        <end position="126"/>
    </location>
</feature>
<dbReference type="InterPro" id="IPR000477">
    <property type="entry name" value="RT_dom"/>
</dbReference>
<dbReference type="SMART" id="SM00343">
    <property type="entry name" value="ZnF_C2HC"/>
    <property type="match status" value="2"/>
</dbReference>
<dbReference type="AlphaFoldDB" id="A0A699IBU8"/>
<dbReference type="InterPro" id="IPR041373">
    <property type="entry name" value="RT_RNaseH"/>
</dbReference>
<name>A0A699IBU8_TANCI</name>
<gene>
    <name evidence="10" type="ORF">Tci_504161</name>
</gene>